<accession>A0ACC2MBQ1</accession>
<sequence length="71" mass="7833">MEGGSETTGIEAIASGVEMKFATEHQVAGKANSPKGCKLGEVLNGIYSKIELEVLRFVDVEEQQRMWDIIY</sequence>
<gene>
    <name evidence="1" type="ORF">MRB53_004802</name>
</gene>
<evidence type="ECO:0000313" key="1">
    <source>
        <dbReference type="EMBL" id="KAJ8643054.1"/>
    </source>
</evidence>
<evidence type="ECO:0000313" key="2">
    <source>
        <dbReference type="Proteomes" id="UP001234297"/>
    </source>
</evidence>
<keyword evidence="2" id="KW-1185">Reference proteome</keyword>
<dbReference type="Proteomes" id="UP001234297">
    <property type="component" value="Chromosome 2"/>
</dbReference>
<protein>
    <submittedName>
        <fullName evidence="1">Uncharacterized protein</fullName>
    </submittedName>
</protein>
<dbReference type="EMBL" id="CM056810">
    <property type="protein sequence ID" value="KAJ8643054.1"/>
    <property type="molecule type" value="Genomic_DNA"/>
</dbReference>
<organism evidence="1 2">
    <name type="scientific">Persea americana</name>
    <name type="common">Avocado</name>
    <dbReference type="NCBI Taxonomy" id="3435"/>
    <lineage>
        <taxon>Eukaryota</taxon>
        <taxon>Viridiplantae</taxon>
        <taxon>Streptophyta</taxon>
        <taxon>Embryophyta</taxon>
        <taxon>Tracheophyta</taxon>
        <taxon>Spermatophyta</taxon>
        <taxon>Magnoliopsida</taxon>
        <taxon>Magnoliidae</taxon>
        <taxon>Laurales</taxon>
        <taxon>Lauraceae</taxon>
        <taxon>Persea</taxon>
    </lineage>
</organism>
<reference evidence="1 2" key="1">
    <citation type="journal article" date="2022" name="Hortic Res">
        <title>A haplotype resolved chromosomal level avocado genome allows analysis of novel avocado genes.</title>
        <authorList>
            <person name="Nath O."/>
            <person name="Fletcher S.J."/>
            <person name="Hayward A."/>
            <person name="Shaw L.M."/>
            <person name="Masouleh A.K."/>
            <person name="Furtado A."/>
            <person name="Henry R.J."/>
            <person name="Mitter N."/>
        </authorList>
    </citation>
    <scope>NUCLEOTIDE SEQUENCE [LARGE SCALE GENOMIC DNA]</scope>
    <source>
        <strain evidence="2">cv. Hass</strain>
    </source>
</reference>
<proteinExistence type="predicted"/>
<name>A0ACC2MBQ1_PERAE</name>
<comment type="caution">
    <text evidence="1">The sequence shown here is derived from an EMBL/GenBank/DDBJ whole genome shotgun (WGS) entry which is preliminary data.</text>
</comment>